<sequence>MQPCKHGPVWYRKHCLFQFGTENIACLASSVFGFGSLCNRYNLQVQKFDKIELIVYEKSSAVILDLNCFIFSSLKQVHY</sequence>
<dbReference type="EMBL" id="JAYMYQ010000009">
    <property type="protein sequence ID" value="KAK7314238.1"/>
    <property type="molecule type" value="Genomic_DNA"/>
</dbReference>
<gene>
    <name evidence="1" type="ORF">VNO77_39451</name>
</gene>
<comment type="caution">
    <text evidence="1">The sequence shown here is derived from an EMBL/GenBank/DDBJ whole genome shotgun (WGS) entry which is preliminary data.</text>
</comment>
<protein>
    <submittedName>
        <fullName evidence="1">Uncharacterized protein</fullName>
    </submittedName>
</protein>
<keyword evidence="2" id="KW-1185">Reference proteome</keyword>
<dbReference type="AlphaFoldDB" id="A0AAN9PZS8"/>
<evidence type="ECO:0000313" key="1">
    <source>
        <dbReference type="EMBL" id="KAK7314238.1"/>
    </source>
</evidence>
<proteinExistence type="predicted"/>
<organism evidence="1 2">
    <name type="scientific">Canavalia gladiata</name>
    <name type="common">Sword bean</name>
    <name type="synonym">Dolichos gladiatus</name>
    <dbReference type="NCBI Taxonomy" id="3824"/>
    <lineage>
        <taxon>Eukaryota</taxon>
        <taxon>Viridiplantae</taxon>
        <taxon>Streptophyta</taxon>
        <taxon>Embryophyta</taxon>
        <taxon>Tracheophyta</taxon>
        <taxon>Spermatophyta</taxon>
        <taxon>Magnoliopsida</taxon>
        <taxon>eudicotyledons</taxon>
        <taxon>Gunneridae</taxon>
        <taxon>Pentapetalae</taxon>
        <taxon>rosids</taxon>
        <taxon>fabids</taxon>
        <taxon>Fabales</taxon>
        <taxon>Fabaceae</taxon>
        <taxon>Papilionoideae</taxon>
        <taxon>50 kb inversion clade</taxon>
        <taxon>NPAAA clade</taxon>
        <taxon>indigoferoid/millettioid clade</taxon>
        <taxon>Phaseoleae</taxon>
        <taxon>Canavalia</taxon>
    </lineage>
</organism>
<dbReference type="Proteomes" id="UP001367508">
    <property type="component" value="Unassembled WGS sequence"/>
</dbReference>
<accession>A0AAN9PZS8</accession>
<reference evidence="1 2" key="1">
    <citation type="submission" date="2024-01" db="EMBL/GenBank/DDBJ databases">
        <title>The genomes of 5 underutilized Papilionoideae crops provide insights into root nodulation and disease resistanc.</title>
        <authorList>
            <person name="Jiang F."/>
        </authorList>
    </citation>
    <scope>NUCLEOTIDE SEQUENCE [LARGE SCALE GENOMIC DNA]</scope>
    <source>
        <strain evidence="1">LVBAO_FW01</strain>
        <tissue evidence="1">Leaves</tissue>
    </source>
</reference>
<evidence type="ECO:0000313" key="2">
    <source>
        <dbReference type="Proteomes" id="UP001367508"/>
    </source>
</evidence>
<name>A0AAN9PZS8_CANGL</name>